<dbReference type="PANTHER" id="PTHR11228:SF7">
    <property type="entry name" value="PQQA PEPTIDE CYCLASE"/>
    <property type="match status" value="1"/>
</dbReference>
<evidence type="ECO:0000259" key="7">
    <source>
        <dbReference type="SMART" id="SM00729"/>
    </source>
</evidence>
<dbReference type="InterPro" id="IPR006638">
    <property type="entry name" value="Elp3/MiaA/NifB-like_rSAM"/>
</dbReference>
<dbReference type="AlphaFoldDB" id="A0A6C1B4W8"/>
<evidence type="ECO:0000256" key="2">
    <source>
        <dbReference type="ARBA" id="ARBA00022485"/>
    </source>
</evidence>
<dbReference type="InterPro" id="IPR013785">
    <property type="entry name" value="Aldolase_TIM"/>
</dbReference>
<evidence type="ECO:0000256" key="5">
    <source>
        <dbReference type="ARBA" id="ARBA00023004"/>
    </source>
</evidence>
<dbReference type="GO" id="GO:0003824">
    <property type="term" value="F:catalytic activity"/>
    <property type="evidence" value="ECO:0007669"/>
    <property type="project" value="InterPro"/>
</dbReference>
<evidence type="ECO:0000256" key="3">
    <source>
        <dbReference type="ARBA" id="ARBA00022691"/>
    </source>
</evidence>
<dbReference type="EMBL" id="CP048836">
    <property type="protein sequence ID" value="QID17330.1"/>
    <property type="molecule type" value="Genomic_DNA"/>
</dbReference>
<dbReference type="Proteomes" id="UP000501991">
    <property type="component" value="Chromosome"/>
</dbReference>
<keyword evidence="4" id="KW-0479">Metal-binding</keyword>
<keyword evidence="2" id="KW-0004">4Fe-4S</keyword>
<dbReference type="Pfam" id="PF04055">
    <property type="entry name" value="Radical_SAM"/>
    <property type="match status" value="1"/>
</dbReference>
<dbReference type="InterPro" id="IPR007197">
    <property type="entry name" value="rSAM"/>
</dbReference>
<evidence type="ECO:0000256" key="6">
    <source>
        <dbReference type="ARBA" id="ARBA00023014"/>
    </source>
</evidence>
<feature type="domain" description="Elp3/MiaA/NifB-like radical SAM core" evidence="7">
    <location>
        <begin position="32"/>
        <end position="247"/>
    </location>
</feature>
<name>A0A6C1B4W8_9RHOO</name>
<keyword evidence="5" id="KW-0408">Iron</keyword>
<dbReference type="RefSeq" id="WP_173764494.1">
    <property type="nucleotide sequence ID" value="NZ_CP048836.1"/>
</dbReference>
<dbReference type="SFLD" id="SFLDG01067">
    <property type="entry name" value="SPASM/twitch_domain_containing"/>
    <property type="match status" value="1"/>
</dbReference>
<dbReference type="InterPro" id="IPR050377">
    <property type="entry name" value="Radical_SAM_PqqE_MftC-like"/>
</dbReference>
<dbReference type="InterPro" id="IPR034391">
    <property type="entry name" value="AdoMet-like_SPASM_containing"/>
</dbReference>
<dbReference type="GO" id="GO:0051536">
    <property type="term" value="F:iron-sulfur cluster binding"/>
    <property type="evidence" value="ECO:0007669"/>
    <property type="project" value="UniProtKB-KW"/>
</dbReference>
<evidence type="ECO:0000256" key="1">
    <source>
        <dbReference type="ARBA" id="ARBA00001966"/>
    </source>
</evidence>
<dbReference type="InterPro" id="IPR058240">
    <property type="entry name" value="rSAM_sf"/>
</dbReference>
<sequence>MNTIAEPNFRNPALANERLDSIADALAHGKQIAMVIEASSHCDLACDFCAAHSPKVPDKIFGIVGPVTKQKKHMSAEVFAGVIRLMKDQPPLKMMFFHGNGEPLLNPKLAELAAQVKTTGVAKAMTVVTNGTLLNAQRFVALAEAGIDIFRVSLDFMTPEVYKAVKGVDRAARVVGNLEECIAAIRERGLNVTVSIECKEWQDDATRDEAALIVEHFTPLIADLPNVSVRKTREHNWIEQANKEAADGAPYRRRLPCEQPFYMMMVHSDGDISMCCVDSKKELLIGNANTSESLQAIVQSPTLRAWRKAHLQADFSQLPACSQCDLASSVDQPLYEHREYLIRLIDASQPSQ</sequence>
<organism evidence="8 9">
    <name type="scientific">Nitrogeniibacter mangrovi</name>
    <dbReference type="NCBI Taxonomy" id="2016596"/>
    <lineage>
        <taxon>Bacteria</taxon>
        <taxon>Pseudomonadati</taxon>
        <taxon>Pseudomonadota</taxon>
        <taxon>Betaproteobacteria</taxon>
        <taxon>Rhodocyclales</taxon>
        <taxon>Zoogloeaceae</taxon>
        <taxon>Nitrogeniibacter</taxon>
    </lineage>
</organism>
<dbReference type="Gene3D" id="3.20.20.70">
    <property type="entry name" value="Aldolase class I"/>
    <property type="match status" value="1"/>
</dbReference>
<keyword evidence="3" id="KW-0949">S-adenosyl-L-methionine</keyword>
<dbReference type="Pfam" id="PF13186">
    <property type="entry name" value="SPASM"/>
    <property type="match status" value="1"/>
</dbReference>
<comment type="cofactor">
    <cofactor evidence="1">
        <name>[4Fe-4S] cluster</name>
        <dbReference type="ChEBI" id="CHEBI:49883"/>
    </cofactor>
</comment>
<dbReference type="PANTHER" id="PTHR11228">
    <property type="entry name" value="RADICAL SAM DOMAIN PROTEIN"/>
    <property type="match status" value="1"/>
</dbReference>
<dbReference type="KEGG" id="azq:G3580_06520"/>
<keyword evidence="9" id="KW-1185">Reference proteome</keyword>
<keyword evidence="6" id="KW-0411">Iron-sulfur</keyword>
<evidence type="ECO:0000313" key="8">
    <source>
        <dbReference type="EMBL" id="QID17330.1"/>
    </source>
</evidence>
<accession>A0A6C1B4W8</accession>
<dbReference type="GO" id="GO:0046872">
    <property type="term" value="F:metal ion binding"/>
    <property type="evidence" value="ECO:0007669"/>
    <property type="project" value="UniProtKB-KW"/>
</dbReference>
<dbReference type="SMART" id="SM00729">
    <property type="entry name" value="Elp3"/>
    <property type="match status" value="1"/>
</dbReference>
<protein>
    <submittedName>
        <fullName evidence="8">Radical SAM protein</fullName>
    </submittedName>
</protein>
<dbReference type="CDD" id="cd01335">
    <property type="entry name" value="Radical_SAM"/>
    <property type="match status" value="1"/>
</dbReference>
<proteinExistence type="predicted"/>
<dbReference type="CDD" id="cd21109">
    <property type="entry name" value="SPASM"/>
    <property type="match status" value="1"/>
</dbReference>
<evidence type="ECO:0000256" key="4">
    <source>
        <dbReference type="ARBA" id="ARBA00022723"/>
    </source>
</evidence>
<dbReference type="SUPFAM" id="SSF102114">
    <property type="entry name" value="Radical SAM enzymes"/>
    <property type="match status" value="1"/>
</dbReference>
<dbReference type="SFLD" id="SFLDS00029">
    <property type="entry name" value="Radical_SAM"/>
    <property type="match status" value="1"/>
</dbReference>
<gene>
    <name evidence="8" type="ORF">G3580_06520</name>
</gene>
<dbReference type="InterPro" id="IPR023885">
    <property type="entry name" value="4Fe4S-binding_SPASM_dom"/>
</dbReference>
<evidence type="ECO:0000313" key="9">
    <source>
        <dbReference type="Proteomes" id="UP000501991"/>
    </source>
</evidence>
<reference evidence="8 9" key="1">
    <citation type="submission" date="2020-02" db="EMBL/GenBank/DDBJ databases">
        <title>Nitrogenibacter mangrovi gen. nov., sp. nov. isolated from mangrove sediment, a denitrifying betaproteobacterium.</title>
        <authorList>
            <person name="Liao H."/>
            <person name="Tian Y."/>
        </authorList>
    </citation>
    <scope>NUCLEOTIDE SEQUENCE [LARGE SCALE GENOMIC DNA]</scope>
    <source>
        <strain evidence="8 9">M9-3-2</strain>
    </source>
</reference>
<dbReference type="SFLD" id="SFLDG01387">
    <property type="entry name" value="BtrN-like_SPASM_domain_contain"/>
    <property type="match status" value="1"/>
</dbReference>